<evidence type="ECO:0000259" key="5">
    <source>
        <dbReference type="Pfam" id="PF00149"/>
    </source>
</evidence>
<accession>A0A1P8UZJ7</accession>
<dbReference type="Pfam" id="PF00149">
    <property type="entry name" value="Metallophos"/>
    <property type="match status" value="1"/>
</dbReference>
<evidence type="ECO:0000313" key="7">
    <source>
        <dbReference type="Proteomes" id="UP000187059"/>
    </source>
</evidence>
<dbReference type="EMBL" id="CP015093">
    <property type="protein sequence ID" value="APZ54813.1"/>
    <property type="molecule type" value="Genomic_DNA"/>
</dbReference>
<dbReference type="Proteomes" id="UP000187059">
    <property type="component" value="Chromosome"/>
</dbReference>
<proteinExistence type="inferred from homology"/>
<evidence type="ECO:0000256" key="4">
    <source>
        <dbReference type="ARBA" id="ARBA00025742"/>
    </source>
</evidence>
<feature type="domain" description="Calcineurin-like phosphoesterase" evidence="5">
    <location>
        <begin position="21"/>
        <end position="218"/>
    </location>
</feature>
<dbReference type="PANTHER" id="PTHR42988">
    <property type="entry name" value="PHOSPHOHYDROLASE"/>
    <property type="match status" value="1"/>
</dbReference>
<evidence type="ECO:0000256" key="2">
    <source>
        <dbReference type="ARBA" id="ARBA00022801"/>
    </source>
</evidence>
<name>A0A1P8UZJ7_9RHOB</name>
<dbReference type="Gene3D" id="3.60.21.10">
    <property type="match status" value="1"/>
</dbReference>
<comment type="similarity">
    <text evidence="4">Belongs to the cyclic nucleotide phosphodiesterase class-III family.</text>
</comment>
<evidence type="ECO:0000313" key="6">
    <source>
        <dbReference type="EMBL" id="APZ54813.1"/>
    </source>
</evidence>
<dbReference type="InterPro" id="IPR029052">
    <property type="entry name" value="Metallo-depent_PP-like"/>
</dbReference>
<keyword evidence="1" id="KW-0479">Metal-binding</keyword>
<dbReference type="CDD" id="cd07402">
    <property type="entry name" value="MPP_GpdQ"/>
    <property type="match status" value="1"/>
</dbReference>
<organism evidence="6 7">
    <name type="scientific">Salipiger abyssi</name>
    <dbReference type="NCBI Taxonomy" id="1250539"/>
    <lineage>
        <taxon>Bacteria</taxon>
        <taxon>Pseudomonadati</taxon>
        <taxon>Pseudomonadota</taxon>
        <taxon>Alphaproteobacteria</taxon>
        <taxon>Rhodobacterales</taxon>
        <taxon>Roseobacteraceae</taxon>
        <taxon>Salipiger</taxon>
    </lineage>
</organism>
<gene>
    <name evidence="6" type="ORF">Ga0080574_TMP4479</name>
</gene>
<dbReference type="AlphaFoldDB" id="A0A1P8UZJ7"/>
<dbReference type="SUPFAM" id="SSF56300">
    <property type="entry name" value="Metallo-dependent phosphatases"/>
    <property type="match status" value="1"/>
</dbReference>
<sequence length="300" mass="32968">MGAAVDPPRRLAKETRMTNALRFAILTDLHFVPEGQTIYGFDPRACLGRALAFLDTLPQVDFLVIAGDLCDRGEPAAYDSLRAALADLPVPVILMVGNHDNRGHFRAAFPAAPDDGNGFVQGLHVFGQASLITLDTLDEAEPGHHGHLCDTRLAFLEKALREAPADRPVLLFQHHPPMTLSIPPMDAIRLRDGAAELAVFERVGRKPEILFMGHIHRPITGLWHGIPYHIQRALMHQVHHEFDRSGRIMGALESPDLAYVTVRDGDVLIHDCSFTYDGPVFDLESPDAAAVAAPEDLVTR</sequence>
<dbReference type="STRING" id="1250539.Ga0080574_TMP4479"/>
<protein>
    <submittedName>
        <fullName evidence="6">Calcineurin-like phosphoesterase</fullName>
    </submittedName>
</protein>
<keyword evidence="2" id="KW-0378">Hydrolase</keyword>
<reference evidence="6 7" key="1">
    <citation type="submission" date="2016-04" db="EMBL/GenBank/DDBJ databases">
        <title>Deep-sea bacteria in the southern Pacific.</title>
        <authorList>
            <person name="Tang K."/>
        </authorList>
    </citation>
    <scope>NUCLEOTIDE SEQUENCE [LARGE SCALE GENOMIC DNA]</scope>
    <source>
        <strain evidence="6 7">JLT2014</strain>
    </source>
</reference>
<dbReference type="PANTHER" id="PTHR42988:SF2">
    <property type="entry name" value="CYCLIC NUCLEOTIDE PHOSPHODIESTERASE CBUA0032-RELATED"/>
    <property type="match status" value="1"/>
</dbReference>
<keyword evidence="7" id="KW-1185">Reference proteome</keyword>
<keyword evidence="3" id="KW-0408">Iron</keyword>
<evidence type="ECO:0000256" key="1">
    <source>
        <dbReference type="ARBA" id="ARBA00022723"/>
    </source>
</evidence>
<dbReference type="InterPro" id="IPR050884">
    <property type="entry name" value="CNP_phosphodiesterase-III"/>
</dbReference>
<dbReference type="InterPro" id="IPR004843">
    <property type="entry name" value="Calcineurin-like_PHP"/>
</dbReference>
<dbReference type="GO" id="GO:0004112">
    <property type="term" value="F:cyclic-nucleotide phosphodiesterase activity"/>
    <property type="evidence" value="ECO:0007669"/>
    <property type="project" value="InterPro"/>
</dbReference>
<dbReference type="GO" id="GO:0046872">
    <property type="term" value="F:metal ion binding"/>
    <property type="evidence" value="ECO:0007669"/>
    <property type="project" value="UniProtKB-KW"/>
</dbReference>
<dbReference type="KEGG" id="paby:Ga0080574_TMP4479"/>
<evidence type="ECO:0000256" key="3">
    <source>
        <dbReference type="ARBA" id="ARBA00023004"/>
    </source>
</evidence>
<dbReference type="InterPro" id="IPR026575">
    <property type="entry name" value="GpdQ/CpdA-like"/>
</dbReference>